<dbReference type="GO" id="GO:0005506">
    <property type="term" value="F:iron ion binding"/>
    <property type="evidence" value="ECO:0007669"/>
    <property type="project" value="InterPro"/>
</dbReference>
<dbReference type="EMBL" id="JAIWYP010000004">
    <property type="protein sequence ID" value="KAH3843454.1"/>
    <property type="molecule type" value="Genomic_DNA"/>
</dbReference>
<dbReference type="Gene3D" id="1.10.630.10">
    <property type="entry name" value="Cytochrome P450"/>
    <property type="match status" value="1"/>
</dbReference>
<evidence type="ECO:0000256" key="1">
    <source>
        <dbReference type="ARBA" id="ARBA00010617"/>
    </source>
</evidence>
<evidence type="ECO:0000313" key="7">
    <source>
        <dbReference type="EMBL" id="KAH3843454.1"/>
    </source>
</evidence>
<comment type="caution">
    <text evidence="7">The sequence shown here is derived from an EMBL/GenBank/DDBJ whole genome shotgun (WGS) entry which is preliminary data.</text>
</comment>
<dbReference type="SUPFAM" id="SSF48264">
    <property type="entry name" value="Cytochrome P450"/>
    <property type="match status" value="1"/>
</dbReference>
<keyword evidence="4" id="KW-0560">Oxidoreductase</keyword>
<organism evidence="7 8">
    <name type="scientific">Dreissena polymorpha</name>
    <name type="common">Zebra mussel</name>
    <name type="synonym">Mytilus polymorpha</name>
    <dbReference type="NCBI Taxonomy" id="45954"/>
    <lineage>
        <taxon>Eukaryota</taxon>
        <taxon>Metazoa</taxon>
        <taxon>Spiralia</taxon>
        <taxon>Lophotrochozoa</taxon>
        <taxon>Mollusca</taxon>
        <taxon>Bivalvia</taxon>
        <taxon>Autobranchia</taxon>
        <taxon>Heteroconchia</taxon>
        <taxon>Euheterodonta</taxon>
        <taxon>Imparidentia</taxon>
        <taxon>Neoheterodontei</taxon>
        <taxon>Myida</taxon>
        <taxon>Dreissenoidea</taxon>
        <taxon>Dreissenidae</taxon>
        <taxon>Dreissena</taxon>
    </lineage>
</organism>
<keyword evidence="8" id="KW-1185">Reference proteome</keyword>
<comment type="similarity">
    <text evidence="1">Belongs to the cytochrome P450 family.</text>
</comment>
<proteinExistence type="inferred from homology"/>
<reference evidence="7" key="2">
    <citation type="submission" date="2020-11" db="EMBL/GenBank/DDBJ databases">
        <authorList>
            <person name="McCartney M.A."/>
            <person name="Auch B."/>
            <person name="Kono T."/>
            <person name="Mallez S."/>
            <person name="Becker A."/>
            <person name="Gohl D.M."/>
            <person name="Silverstein K.A.T."/>
            <person name="Koren S."/>
            <person name="Bechman K.B."/>
            <person name="Herman A."/>
            <person name="Abrahante J.E."/>
            <person name="Garbe J."/>
        </authorList>
    </citation>
    <scope>NUCLEOTIDE SEQUENCE</scope>
    <source>
        <strain evidence="7">Duluth1</strain>
        <tissue evidence="7">Whole animal</tissue>
    </source>
</reference>
<evidence type="ECO:0000256" key="4">
    <source>
        <dbReference type="ARBA" id="ARBA00023002"/>
    </source>
</evidence>
<keyword evidence="2" id="KW-0349">Heme</keyword>
<dbReference type="GO" id="GO:0042446">
    <property type="term" value="P:hormone biosynthetic process"/>
    <property type="evidence" value="ECO:0007669"/>
    <property type="project" value="TreeGrafter"/>
</dbReference>
<keyword evidence="6" id="KW-0503">Monooxygenase</keyword>
<evidence type="ECO:0000313" key="8">
    <source>
        <dbReference type="Proteomes" id="UP000828390"/>
    </source>
</evidence>
<dbReference type="GO" id="GO:0042448">
    <property type="term" value="P:progesterone metabolic process"/>
    <property type="evidence" value="ECO:0007669"/>
    <property type="project" value="TreeGrafter"/>
</dbReference>
<protein>
    <submittedName>
        <fullName evidence="7">Uncharacterized protein</fullName>
    </submittedName>
</protein>
<accession>A0A9D4KPX2</accession>
<evidence type="ECO:0000256" key="5">
    <source>
        <dbReference type="ARBA" id="ARBA00023004"/>
    </source>
</evidence>
<sequence length="91" mass="10571">MPWMRHFTKSSFRKFLRILDTMDALCQKKQREHLATYDPSNIRDITDALIKATAEIPNSEKMAVGLTDEHIMITLQELIGEYLNTSFVNLN</sequence>
<dbReference type="AlphaFoldDB" id="A0A9D4KPX2"/>
<dbReference type="GO" id="GO:0020037">
    <property type="term" value="F:heme binding"/>
    <property type="evidence" value="ECO:0007669"/>
    <property type="project" value="InterPro"/>
</dbReference>
<keyword evidence="5" id="KW-0408">Iron</keyword>
<evidence type="ECO:0000256" key="3">
    <source>
        <dbReference type="ARBA" id="ARBA00022723"/>
    </source>
</evidence>
<evidence type="ECO:0000256" key="6">
    <source>
        <dbReference type="ARBA" id="ARBA00023033"/>
    </source>
</evidence>
<reference evidence="7" key="1">
    <citation type="journal article" date="2019" name="bioRxiv">
        <title>The Genome of the Zebra Mussel, Dreissena polymorpha: A Resource for Invasive Species Research.</title>
        <authorList>
            <person name="McCartney M.A."/>
            <person name="Auch B."/>
            <person name="Kono T."/>
            <person name="Mallez S."/>
            <person name="Zhang Y."/>
            <person name="Obille A."/>
            <person name="Becker A."/>
            <person name="Abrahante J.E."/>
            <person name="Garbe J."/>
            <person name="Badalamenti J.P."/>
            <person name="Herman A."/>
            <person name="Mangelson H."/>
            <person name="Liachko I."/>
            <person name="Sullivan S."/>
            <person name="Sone E.D."/>
            <person name="Koren S."/>
            <person name="Silverstein K.A.T."/>
            <person name="Beckman K.B."/>
            <person name="Gohl D.M."/>
        </authorList>
    </citation>
    <scope>NUCLEOTIDE SEQUENCE</scope>
    <source>
        <strain evidence="7">Duluth1</strain>
        <tissue evidence="7">Whole animal</tissue>
    </source>
</reference>
<dbReference type="PANTHER" id="PTHR24289">
    <property type="entry name" value="STEROID 17-ALPHA-HYDROXYLASE/17,20 LYASE"/>
    <property type="match status" value="1"/>
</dbReference>
<evidence type="ECO:0000256" key="2">
    <source>
        <dbReference type="ARBA" id="ARBA00022617"/>
    </source>
</evidence>
<gene>
    <name evidence="7" type="ORF">DPMN_116972</name>
</gene>
<dbReference type="InterPro" id="IPR001128">
    <property type="entry name" value="Cyt_P450"/>
</dbReference>
<dbReference type="GO" id="GO:0004508">
    <property type="term" value="F:steroid 17-alpha-monooxygenase activity"/>
    <property type="evidence" value="ECO:0007669"/>
    <property type="project" value="TreeGrafter"/>
</dbReference>
<name>A0A9D4KPX2_DREPO</name>
<dbReference type="InterPro" id="IPR036396">
    <property type="entry name" value="Cyt_P450_sf"/>
</dbReference>
<dbReference type="Proteomes" id="UP000828390">
    <property type="component" value="Unassembled WGS sequence"/>
</dbReference>
<keyword evidence="3" id="KW-0479">Metal-binding</keyword>
<dbReference type="PANTHER" id="PTHR24289:SF1">
    <property type="entry name" value="STEROID 17-ALPHA-HYDROXYLASE_17,20 LYASE"/>
    <property type="match status" value="1"/>
</dbReference>
<dbReference type="Pfam" id="PF00067">
    <property type="entry name" value="p450"/>
    <property type="match status" value="1"/>
</dbReference>